<comment type="caution">
    <text evidence="3">The sequence shown here is derived from an EMBL/GenBank/DDBJ whole genome shotgun (WGS) entry which is preliminary data.</text>
</comment>
<organism evidence="3 4">
    <name type="scientific">Paenibacillus sacheonensis</name>
    <dbReference type="NCBI Taxonomy" id="742054"/>
    <lineage>
        <taxon>Bacteria</taxon>
        <taxon>Bacillati</taxon>
        <taxon>Bacillota</taxon>
        <taxon>Bacilli</taxon>
        <taxon>Bacillales</taxon>
        <taxon>Paenibacillaceae</taxon>
        <taxon>Paenibacillus</taxon>
    </lineage>
</organism>
<dbReference type="AlphaFoldDB" id="A0A7X4YR24"/>
<evidence type="ECO:0000256" key="1">
    <source>
        <dbReference type="ARBA" id="ARBA00007689"/>
    </source>
</evidence>
<dbReference type="InterPro" id="IPR005545">
    <property type="entry name" value="YCII"/>
</dbReference>
<dbReference type="OrthoDB" id="9795306at2"/>
<feature type="domain" description="YCII-related" evidence="2">
    <location>
        <begin position="1"/>
        <end position="108"/>
    </location>
</feature>
<protein>
    <submittedName>
        <fullName evidence="3">YciI family protein</fullName>
    </submittedName>
</protein>
<comment type="similarity">
    <text evidence="1">Belongs to the YciI family.</text>
</comment>
<dbReference type="PANTHER" id="PTHR35174">
    <property type="entry name" value="BLL7171 PROTEIN-RELATED"/>
    <property type="match status" value="1"/>
</dbReference>
<dbReference type="InterPro" id="IPR011008">
    <property type="entry name" value="Dimeric_a/b-barrel"/>
</dbReference>
<sequence>MRFMLLVKATGHSEAGIERGDDYDSAWMSYREAISGAGVLLADERLLPSASGVKISYPASGGPPEVTAGPFARETEPVARCVLIDVRTVDEAIAWALRMPNPSGCGARVIEVREAAEDEFALRVLRSQVFTTDLADGIERFRKK</sequence>
<proteinExistence type="inferred from homology"/>
<dbReference type="Gene3D" id="3.30.70.1060">
    <property type="entry name" value="Dimeric alpha+beta barrel"/>
    <property type="match status" value="1"/>
</dbReference>
<dbReference type="RefSeq" id="WP_161700464.1">
    <property type="nucleotide sequence ID" value="NZ_JAAAMU010000009.1"/>
</dbReference>
<evidence type="ECO:0000313" key="3">
    <source>
        <dbReference type="EMBL" id="NBC70977.1"/>
    </source>
</evidence>
<dbReference type="EMBL" id="JAAAMU010000009">
    <property type="protein sequence ID" value="NBC70977.1"/>
    <property type="molecule type" value="Genomic_DNA"/>
</dbReference>
<reference evidence="3 4" key="1">
    <citation type="submission" date="2020-01" db="EMBL/GenBank/DDBJ databases">
        <title>Paenibacillus soybeanensis sp. nov. isolated from the nodules of soybean (Glycine max(L.) Merr).</title>
        <authorList>
            <person name="Wang H."/>
        </authorList>
    </citation>
    <scope>NUCLEOTIDE SEQUENCE [LARGE SCALE GENOMIC DNA]</scope>
    <source>
        <strain evidence="3 4">DSM 23054</strain>
    </source>
</reference>
<evidence type="ECO:0000259" key="2">
    <source>
        <dbReference type="Pfam" id="PF03795"/>
    </source>
</evidence>
<dbReference type="SUPFAM" id="SSF54909">
    <property type="entry name" value="Dimeric alpha+beta barrel"/>
    <property type="match status" value="1"/>
</dbReference>
<dbReference type="PANTHER" id="PTHR35174:SF4">
    <property type="entry name" value="BLL7163 PROTEIN"/>
    <property type="match status" value="1"/>
</dbReference>
<dbReference type="Pfam" id="PF03795">
    <property type="entry name" value="YCII"/>
    <property type="match status" value="1"/>
</dbReference>
<dbReference type="Proteomes" id="UP000558113">
    <property type="component" value="Unassembled WGS sequence"/>
</dbReference>
<name>A0A7X4YR24_9BACL</name>
<keyword evidence="4" id="KW-1185">Reference proteome</keyword>
<accession>A0A7X4YR24</accession>
<gene>
    <name evidence="3" type="ORF">GT003_18405</name>
</gene>
<evidence type="ECO:0000313" key="4">
    <source>
        <dbReference type="Proteomes" id="UP000558113"/>
    </source>
</evidence>